<protein>
    <recommendedName>
        <fullName evidence="5">Major facilitator superfamily (MFS) profile domain-containing protein</fullName>
    </recommendedName>
</protein>
<dbReference type="AlphaFoldDB" id="A0A8H5EWI2"/>
<gene>
    <name evidence="3" type="ORF">D9619_007534</name>
</gene>
<keyword evidence="1" id="KW-1133">Transmembrane helix</keyword>
<evidence type="ECO:0000256" key="1">
    <source>
        <dbReference type="SAM" id="Phobius"/>
    </source>
</evidence>
<dbReference type="EMBL" id="JAACJJ010000043">
    <property type="protein sequence ID" value="KAF5314936.1"/>
    <property type="molecule type" value="Genomic_DNA"/>
</dbReference>
<organism evidence="3 4">
    <name type="scientific">Psilocybe cf. subviscida</name>
    <dbReference type="NCBI Taxonomy" id="2480587"/>
    <lineage>
        <taxon>Eukaryota</taxon>
        <taxon>Fungi</taxon>
        <taxon>Dikarya</taxon>
        <taxon>Basidiomycota</taxon>
        <taxon>Agaricomycotina</taxon>
        <taxon>Agaricomycetes</taxon>
        <taxon>Agaricomycetidae</taxon>
        <taxon>Agaricales</taxon>
        <taxon>Agaricineae</taxon>
        <taxon>Strophariaceae</taxon>
        <taxon>Psilocybe</taxon>
    </lineage>
</organism>
<name>A0A8H5EWI2_9AGAR</name>
<comment type="caution">
    <text evidence="3">The sequence shown here is derived from an EMBL/GenBank/DDBJ whole genome shotgun (WGS) entry which is preliminary data.</text>
</comment>
<feature type="chain" id="PRO_5034323367" description="Major facilitator superfamily (MFS) profile domain-containing protein" evidence="2">
    <location>
        <begin position="24"/>
        <end position="122"/>
    </location>
</feature>
<keyword evidence="4" id="KW-1185">Reference proteome</keyword>
<feature type="transmembrane region" description="Helical" evidence="1">
    <location>
        <begin position="86"/>
        <end position="108"/>
    </location>
</feature>
<feature type="signal peptide" evidence="2">
    <location>
        <begin position="1"/>
        <end position="23"/>
    </location>
</feature>
<evidence type="ECO:0000313" key="4">
    <source>
        <dbReference type="Proteomes" id="UP000567179"/>
    </source>
</evidence>
<dbReference type="InterPro" id="IPR036259">
    <property type="entry name" value="MFS_trans_sf"/>
</dbReference>
<keyword evidence="1" id="KW-0472">Membrane</keyword>
<dbReference type="Gene3D" id="1.20.1250.20">
    <property type="entry name" value="MFS general substrate transporter like domains"/>
    <property type="match status" value="1"/>
</dbReference>
<evidence type="ECO:0000256" key="2">
    <source>
        <dbReference type="SAM" id="SignalP"/>
    </source>
</evidence>
<dbReference type="Proteomes" id="UP000567179">
    <property type="component" value="Unassembled WGS sequence"/>
</dbReference>
<reference evidence="3 4" key="1">
    <citation type="journal article" date="2020" name="ISME J.">
        <title>Uncovering the hidden diversity of litter-decomposition mechanisms in mushroom-forming fungi.</title>
        <authorList>
            <person name="Floudas D."/>
            <person name="Bentzer J."/>
            <person name="Ahren D."/>
            <person name="Johansson T."/>
            <person name="Persson P."/>
            <person name="Tunlid A."/>
        </authorList>
    </citation>
    <scope>NUCLEOTIDE SEQUENCE [LARGE SCALE GENOMIC DNA]</scope>
    <source>
        <strain evidence="3 4">CBS 101986</strain>
    </source>
</reference>
<keyword evidence="2" id="KW-0732">Signal</keyword>
<proteinExistence type="predicted"/>
<dbReference type="OrthoDB" id="3033099at2759"/>
<sequence>MLRTSFLLTSLLARLFLIAGARYEIVCRSGCASVLQILPSSALEPCQPVPRSNHFLASFCGVAFNQKVVLQQIEFDEFPFKVSTGYLIITALAFVTSYYVTVLTIEILGRKTIQILSFLLTS</sequence>
<evidence type="ECO:0000313" key="3">
    <source>
        <dbReference type="EMBL" id="KAF5314936.1"/>
    </source>
</evidence>
<accession>A0A8H5EWI2</accession>
<keyword evidence="1" id="KW-0812">Transmembrane</keyword>
<evidence type="ECO:0008006" key="5">
    <source>
        <dbReference type="Google" id="ProtNLM"/>
    </source>
</evidence>